<feature type="repeat" description="TPR" evidence="3">
    <location>
        <begin position="48"/>
        <end position="81"/>
    </location>
</feature>
<dbReference type="Gene3D" id="1.25.40.10">
    <property type="entry name" value="Tetratricopeptide repeat domain"/>
    <property type="match status" value="2"/>
</dbReference>
<reference evidence="5 6" key="1">
    <citation type="submission" date="2019-03" db="EMBL/GenBank/DDBJ databases">
        <title>Genomic Encyclopedia of Type Strains, Phase IV (KMG-IV): sequencing the most valuable type-strain genomes for metagenomic binning, comparative biology and taxonomic classification.</title>
        <authorList>
            <person name="Goeker M."/>
        </authorList>
    </citation>
    <scope>NUCLEOTIDE SEQUENCE [LARGE SCALE GENOMIC DNA]</scope>
    <source>
        <strain evidence="5 6">DSM 203</strain>
    </source>
</reference>
<dbReference type="Pfam" id="PF14559">
    <property type="entry name" value="TPR_19"/>
    <property type="match status" value="1"/>
</dbReference>
<feature type="domain" description="Methyltransferase" evidence="4">
    <location>
        <begin position="472"/>
        <end position="566"/>
    </location>
</feature>
<dbReference type="PANTHER" id="PTHR45586">
    <property type="entry name" value="TPR REPEAT-CONTAINING PROTEIN PA4667"/>
    <property type="match status" value="1"/>
</dbReference>
<keyword evidence="1" id="KW-0677">Repeat</keyword>
<evidence type="ECO:0000313" key="6">
    <source>
        <dbReference type="Proteomes" id="UP000295247"/>
    </source>
</evidence>
<protein>
    <submittedName>
        <fullName evidence="5">Tetratricopeptide repeat protein</fullName>
    </submittedName>
</protein>
<dbReference type="InterPro" id="IPR041698">
    <property type="entry name" value="Methyltransf_25"/>
</dbReference>
<feature type="repeat" description="TPR" evidence="3">
    <location>
        <begin position="82"/>
        <end position="115"/>
    </location>
</feature>
<dbReference type="EMBL" id="SMDC01000003">
    <property type="protein sequence ID" value="TCW37050.1"/>
    <property type="molecule type" value="Genomic_DNA"/>
</dbReference>
<accession>A0A4V2W9X4</accession>
<dbReference type="PROSITE" id="PS50005">
    <property type="entry name" value="TPR"/>
    <property type="match status" value="2"/>
</dbReference>
<evidence type="ECO:0000259" key="4">
    <source>
        <dbReference type="Pfam" id="PF13649"/>
    </source>
</evidence>
<organism evidence="5 6">
    <name type="scientific">Marichromatium gracile</name>
    <name type="common">Chromatium gracile</name>
    <dbReference type="NCBI Taxonomy" id="1048"/>
    <lineage>
        <taxon>Bacteria</taxon>
        <taxon>Pseudomonadati</taxon>
        <taxon>Pseudomonadota</taxon>
        <taxon>Gammaproteobacteria</taxon>
        <taxon>Chromatiales</taxon>
        <taxon>Chromatiaceae</taxon>
        <taxon>Marichromatium</taxon>
    </lineage>
</organism>
<dbReference type="SMART" id="SM00028">
    <property type="entry name" value="TPR"/>
    <property type="match status" value="4"/>
</dbReference>
<evidence type="ECO:0000256" key="2">
    <source>
        <dbReference type="ARBA" id="ARBA00022803"/>
    </source>
</evidence>
<dbReference type="Gene3D" id="3.40.50.150">
    <property type="entry name" value="Vaccinia Virus protein VP39"/>
    <property type="match status" value="1"/>
</dbReference>
<dbReference type="Proteomes" id="UP000295247">
    <property type="component" value="Unassembled WGS sequence"/>
</dbReference>
<keyword evidence="2 3" id="KW-0802">TPR repeat</keyword>
<dbReference type="CDD" id="cd02440">
    <property type="entry name" value="AdoMet_MTases"/>
    <property type="match status" value="1"/>
</dbReference>
<dbReference type="PANTHER" id="PTHR45586:SF1">
    <property type="entry name" value="LIPOPOLYSACCHARIDE ASSEMBLY PROTEIN B"/>
    <property type="match status" value="1"/>
</dbReference>
<dbReference type="AlphaFoldDB" id="A0A4V2W9X4"/>
<gene>
    <name evidence="5" type="ORF">EDC29_103247</name>
</gene>
<dbReference type="Pfam" id="PF13649">
    <property type="entry name" value="Methyltransf_25"/>
    <property type="match status" value="1"/>
</dbReference>
<evidence type="ECO:0000256" key="1">
    <source>
        <dbReference type="ARBA" id="ARBA00022737"/>
    </source>
</evidence>
<dbReference type="SUPFAM" id="SSF48452">
    <property type="entry name" value="TPR-like"/>
    <property type="match status" value="1"/>
</dbReference>
<dbReference type="InterPro" id="IPR019734">
    <property type="entry name" value="TPR_rpt"/>
</dbReference>
<proteinExistence type="predicted"/>
<evidence type="ECO:0000256" key="3">
    <source>
        <dbReference type="PROSITE-ProRule" id="PRU00339"/>
    </source>
</evidence>
<comment type="caution">
    <text evidence="5">The sequence shown here is derived from an EMBL/GenBank/DDBJ whole genome shotgun (WGS) entry which is preliminary data.</text>
</comment>
<dbReference type="SUPFAM" id="SSF53335">
    <property type="entry name" value="S-adenosyl-L-methionine-dependent methyltransferases"/>
    <property type="match status" value="1"/>
</dbReference>
<dbReference type="RefSeq" id="WP_132229089.1">
    <property type="nucleotide sequence ID" value="NZ_NRRH01000026.1"/>
</dbReference>
<dbReference type="InterPro" id="IPR011990">
    <property type="entry name" value="TPR-like_helical_dom_sf"/>
</dbReference>
<dbReference type="InterPro" id="IPR029063">
    <property type="entry name" value="SAM-dependent_MTases_sf"/>
</dbReference>
<sequence length="717" mass="77511">MSRRARRPAAASHDASTQAALVDAFRSGDLPRAETLARRLTATRPGAAFGWKALGSVLLAEGRPRAALDALERALALAGDDPECRNTLGRALLDLGEPGRALEVLERARALRPADPMVLGNLGAALQTLGRSEAALVPLARAVALAPDSAAALNNQAGALLALDRAAAARPLLERALALDPGLVQARANWVRSVEMLRPDAPSPALRGLLVRALDECWCMPQRLLVPSCALLHAEPVIAAALARVAAHWPGAPTLAALGGAPVVAALLADALLMALLPRVILGDVGLERLLTLLRRALLVEVEQGRLDADGLALLVAIAQQCELAEFVHDQDAEETARVATLRAELAEALRWRAPIAAERVAALAAYLPLGSIPFAERLLERDWPESLQPLLERQLVEPLAERRQLEHIERWALTEDVVSRRVRAQYERNPYPRWRVSEPVLTPAPDLPALLRQRLPGVELGGVTCPETPEVLVAGCGTGEHAIATARRLRGARVLAIDLSLRSLCHARARSEALGVAVRYAQADLLALAALDERFDLIESVGVLHHLDDPLAGVRVLVGRLRPGGVMLLGLYSERARAAVYRARALVDAAGIGDDPARIRRARQRLIEAADEERVLRPLLDSPDFHSMSGCRDLLFHVQEHCFTPSGLADLFSDAGLELLGVELDPTRRAAYRARFPEDPTVADLARLDTFERDHPLTFTAMYHCWVRPRAGARPG</sequence>
<evidence type="ECO:0000313" key="5">
    <source>
        <dbReference type="EMBL" id="TCW37050.1"/>
    </source>
</evidence>
<dbReference type="InterPro" id="IPR051012">
    <property type="entry name" value="CellSynth/LPSAsmb/PSIAsmb"/>
</dbReference>
<name>A0A4V2W9X4_MARGR</name>